<keyword evidence="3" id="KW-0472">Membrane</keyword>
<protein>
    <submittedName>
        <fullName evidence="4">Septum formation initiator family protein</fullName>
    </submittedName>
</protein>
<comment type="caution">
    <text evidence="4">The sequence shown here is derived from an EMBL/GenBank/DDBJ whole genome shotgun (WGS) entry which is preliminary data.</text>
</comment>
<dbReference type="EMBL" id="VCPC01000001">
    <property type="protein sequence ID" value="TMV14540.1"/>
    <property type="molecule type" value="Genomic_DNA"/>
</dbReference>
<organism evidence="4 5">
    <name type="scientific">Arenibacterium halophilum</name>
    <dbReference type="NCBI Taxonomy" id="2583821"/>
    <lineage>
        <taxon>Bacteria</taxon>
        <taxon>Pseudomonadati</taxon>
        <taxon>Pseudomonadota</taxon>
        <taxon>Alphaproteobacteria</taxon>
        <taxon>Rhodobacterales</taxon>
        <taxon>Paracoccaceae</taxon>
        <taxon>Arenibacterium</taxon>
    </lineage>
</organism>
<keyword evidence="5" id="KW-1185">Reference proteome</keyword>
<feature type="compositionally biased region" description="Low complexity" evidence="2">
    <location>
        <begin position="1"/>
        <end position="15"/>
    </location>
</feature>
<proteinExistence type="predicted"/>
<feature type="region of interest" description="Disordered" evidence="2">
    <location>
        <begin position="1"/>
        <end position="29"/>
    </location>
</feature>
<sequence length="167" mass="18551">MQPSTTPSQAPSTASIRPRSRAKPKSPARPCWRAAAPLFVTNVNELGFTQRITYAIVFQTVRRDRNQGSFPVNRPNLGGFVFFALAFALSAYFTFAAVQGNYGLFSRVEITAERDALTRDLAALKAEIATMENLTLRLSDGFLDLDLLDERAREVLGLLRADEIVIR</sequence>
<dbReference type="InterPro" id="IPR007060">
    <property type="entry name" value="FtsL/DivIC"/>
</dbReference>
<keyword evidence="1" id="KW-0175">Coiled coil</keyword>
<evidence type="ECO:0000313" key="4">
    <source>
        <dbReference type="EMBL" id="TMV14540.1"/>
    </source>
</evidence>
<evidence type="ECO:0000256" key="1">
    <source>
        <dbReference type="SAM" id="Coils"/>
    </source>
</evidence>
<keyword evidence="3" id="KW-0812">Transmembrane</keyword>
<name>A0ABY2XC00_9RHOB</name>
<dbReference type="Proteomes" id="UP001191082">
    <property type="component" value="Unassembled WGS sequence"/>
</dbReference>
<evidence type="ECO:0000256" key="2">
    <source>
        <dbReference type="SAM" id="MobiDB-lite"/>
    </source>
</evidence>
<evidence type="ECO:0000256" key="3">
    <source>
        <dbReference type="SAM" id="Phobius"/>
    </source>
</evidence>
<evidence type="ECO:0000313" key="5">
    <source>
        <dbReference type="Proteomes" id="UP001191082"/>
    </source>
</evidence>
<gene>
    <name evidence="4" type="ORF">FGK64_00690</name>
</gene>
<reference evidence="4 5" key="1">
    <citation type="submission" date="2019-05" db="EMBL/GenBank/DDBJ databases">
        <title>Marivita sp. nov. isolated from sea sediment.</title>
        <authorList>
            <person name="Kim W."/>
        </authorList>
    </citation>
    <scope>NUCLEOTIDE SEQUENCE [LARGE SCALE GENOMIC DNA]</scope>
    <source>
        <strain evidence="4 5">CAU 1492</strain>
    </source>
</reference>
<feature type="coiled-coil region" evidence="1">
    <location>
        <begin position="107"/>
        <end position="134"/>
    </location>
</feature>
<feature type="transmembrane region" description="Helical" evidence="3">
    <location>
        <begin position="77"/>
        <end position="98"/>
    </location>
</feature>
<dbReference type="Pfam" id="PF04977">
    <property type="entry name" value="DivIC"/>
    <property type="match status" value="1"/>
</dbReference>
<accession>A0ABY2XC00</accession>
<keyword evidence="3" id="KW-1133">Transmembrane helix</keyword>